<proteinExistence type="inferred from homology"/>
<evidence type="ECO:0000256" key="1">
    <source>
        <dbReference type="ARBA" id="ARBA00004714"/>
    </source>
</evidence>
<dbReference type="Gene3D" id="3.20.20.70">
    <property type="entry name" value="Aldolase class I"/>
    <property type="match status" value="1"/>
</dbReference>
<keyword evidence="5" id="KW-0456">Lyase</keyword>
<dbReference type="UniPathway" id="UPA00109">
    <property type="reaction ID" value="UER00183"/>
</dbReference>
<evidence type="ECO:0000313" key="6">
    <source>
        <dbReference type="EMBL" id="KAF4617193.1"/>
    </source>
</evidence>
<gene>
    <name evidence="6" type="ORF">D9613_006032</name>
</gene>
<reference evidence="6 7" key="1">
    <citation type="submission" date="2019-12" db="EMBL/GenBank/DDBJ databases">
        <authorList>
            <person name="Floudas D."/>
            <person name="Bentzer J."/>
            <person name="Ahren D."/>
            <person name="Johansson T."/>
            <person name="Persson P."/>
            <person name="Tunlid A."/>
        </authorList>
    </citation>
    <scope>NUCLEOTIDE SEQUENCE [LARGE SCALE GENOMIC DNA]</scope>
    <source>
        <strain evidence="6 7">CBS 102.39</strain>
    </source>
</reference>
<accession>A0A8H4QUP6</accession>
<evidence type="ECO:0000256" key="3">
    <source>
        <dbReference type="ARBA" id="ARBA00013068"/>
    </source>
</evidence>
<dbReference type="InterPro" id="IPR013785">
    <property type="entry name" value="Aldolase_TIM"/>
</dbReference>
<evidence type="ECO:0000313" key="7">
    <source>
        <dbReference type="Proteomes" id="UP000521872"/>
    </source>
</evidence>
<dbReference type="SUPFAM" id="SSF51569">
    <property type="entry name" value="Aldolase"/>
    <property type="match status" value="1"/>
</dbReference>
<dbReference type="Pfam" id="PF00274">
    <property type="entry name" value="Glycolytic"/>
    <property type="match status" value="2"/>
</dbReference>
<sequence length="415" mass="45062">MTQTAYTLPHNLFSVPDISPEHGRDAVSGHGNIPVYVHSYHSEFDAHELIAVATALVSPRGKGIYATDESPDAMIDLLNAATGEDPKVVEKRFTEEQNKERRKKWRESVYKAAPSEYISGVILHSETLLDFKLGEILIEKGIIPGVRANGELTPIPRSEDEFIVQGMDDLLARMQAARAVGARFSKWRAPIACSSVETGFPSPLSLEIQAETLAQFAAISQQAGLVPIVEPDVDFSKDADLERSLDVHERAITMIYERMKAHGVLLEGSLIKPSFPQPGLKHPSREKVTPEQIALATATMISRSVPIAVPGVLFLSGEIPRSSAALEGLHPSSLVFQGGLPTQTAVKYLAAVNALIATAPQGSPFTRLPALTFSYGRALQGEPMKCWAKGDEEGVKRELEKGAKACWQAARGEII</sequence>
<protein>
    <recommendedName>
        <fullName evidence="3">fructose-bisphosphate aldolase</fullName>
        <ecNumber evidence="3">4.1.2.13</ecNumber>
    </recommendedName>
</protein>
<organism evidence="6 7">
    <name type="scientific">Agrocybe pediades</name>
    <dbReference type="NCBI Taxonomy" id="84607"/>
    <lineage>
        <taxon>Eukaryota</taxon>
        <taxon>Fungi</taxon>
        <taxon>Dikarya</taxon>
        <taxon>Basidiomycota</taxon>
        <taxon>Agaricomycotina</taxon>
        <taxon>Agaricomycetes</taxon>
        <taxon>Agaricomycetidae</taxon>
        <taxon>Agaricales</taxon>
        <taxon>Agaricineae</taxon>
        <taxon>Strophariaceae</taxon>
        <taxon>Agrocybe</taxon>
    </lineage>
</organism>
<evidence type="ECO:0000256" key="5">
    <source>
        <dbReference type="ARBA" id="ARBA00023239"/>
    </source>
</evidence>
<dbReference type="Proteomes" id="UP000521872">
    <property type="component" value="Unassembled WGS sequence"/>
</dbReference>
<keyword evidence="4" id="KW-0324">Glycolysis</keyword>
<dbReference type="EMBL" id="JAACJL010000030">
    <property type="protein sequence ID" value="KAF4617193.1"/>
    <property type="molecule type" value="Genomic_DNA"/>
</dbReference>
<evidence type="ECO:0000256" key="2">
    <source>
        <dbReference type="ARBA" id="ARBA00010387"/>
    </source>
</evidence>
<keyword evidence="7" id="KW-1185">Reference proteome</keyword>
<comment type="pathway">
    <text evidence="1">Carbohydrate degradation; glycolysis; D-glyceraldehyde 3-phosphate and glycerone phosphate from D-glucose: step 4/4.</text>
</comment>
<dbReference type="AlphaFoldDB" id="A0A8H4QUP6"/>
<evidence type="ECO:0000256" key="4">
    <source>
        <dbReference type="ARBA" id="ARBA00023152"/>
    </source>
</evidence>
<dbReference type="PANTHER" id="PTHR11627">
    <property type="entry name" value="FRUCTOSE-BISPHOSPHATE ALDOLASE"/>
    <property type="match status" value="1"/>
</dbReference>
<dbReference type="EC" id="4.1.2.13" evidence="3"/>
<dbReference type="InterPro" id="IPR000741">
    <property type="entry name" value="FBA_I"/>
</dbReference>
<name>A0A8H4QUP6_9AGAR</name>
<dbReference type="GO" id="GO:0004332">
    <property type="term" value="F:fructose-bisphosphate aldolase activity"/>
    <property type="evidence" value="ECO:0007669"/>
    <property type="project" value="UniProtKB-EC"/>
</dbReference>
<comment type="caution">
    <text evidence="6">The sequence shown here is derived from an EMBL/GenBank/DDBJ whole genome shotgun (WGS) entry which is preliminary data.</text>
</comment>
<comment type="similarity">
    <text evidence="2">Belongs to the class I fructose-bisphosphate aldolase family.</text>
</comment>
<dbReference type="GO" id="GO:0006096">
    <property type="term" value="P:glycolytic process"/>
    <property type="evidence" value="ECO:0007669"/>
    <property type="project" value="UniProtKB-UniPathway"/>
</dbReference>